<evidence type="ECO:0000313" key="1">
    <source>
        <dbReference type="EMBL" id="JAH54077.1"/>
    </source>
</evidence>
<accession>A0A0E9TKR9</accession>
<name>A0A0E9TKR9_ANGAN</name>
<organism evidence="1">
    <name type="scientific">Anguilla anguilla</name>
    <name type="common">European freshwater eel</name>
    <name type="synonym">Muraena anguilla</name>
    <dbReference type="NCBI Taxonomy" id="7936"/>
    <lineage>
        <taxon>Eukaryota</taxon>
        <taxon>Metazoa</taxon>
        <taxon>Chordata</taxon>
        <taxon>Craniata</taxon>
        <taxon>Vertebrata</taxon>
        <taxon>Euteleostomi</taxon>
        <taxon>Actinopterygii</taxon>
        <taxon>Neopterygii</taxon>
        <taxon>Teleostei</taxon>
        <taxon>Anguilliformes</taxon>
        <taxon>Anguillidae</taxon>
        <taxon>Anguilla</taxon>
    </lineage>
</organism>
<dbReference type="AlphaFoldDB" id="A0A0E9TKR9"/>
<dbReference type="EMBL" id="GBXM01054500">
    <property type="protein sequence ID" value="JAH54077.1"/>
    <property type="molecule type" value="Transcribed_RNA"/>
</dbReference>
<protein>
    <submittedName>
        <fullName evidence="1">Uncharacterized protein</fullName>
    </submittedName>
</protein>
<reference evidence="1" key="2">
    <citation type="journal article" date="2015" name="Fish Shellfish Immunol.">
        <title>Early steps in the European eel (Anguilla anguilla)-Vibrio vulnificus interaction in the gills: Role of the RtxA13 toxin.</title>
        <authorList>
            <person name="Callol A."/>
            <person name="Pajuelo D."/>
            <person name="Ebbesson L."/>
            <person name="Teles M."/>
            <person name="MacKenzie S."/>
            <person name="Amaro C."/>
        </authorList>
    </citation>
    <scope>NUCLEOTIDE SEQUENCE</scope>
</reference>
<proteinExistence type="predicted"/>
<reference evidence="1" key="1">
    <citation type="submission" date="2014-11" db="EMBL/GenBank/DDBJ databases">
        <authorList>
            <person name="Amaro Gonzalez C."/>
        </authorList>
    </citation>
    <scope>NUCLEOTIDE SEQUENCE</scope>
</reference>
<sequence>MGFESRPQPLSCEEYVSYGNQYLKRTVLKKKLQMCANTFGVQ</sequence>